<dbReference type="Proteomes" id="UP000620046">
    <property type="component" value="Unassembled WGS sequence"/>
</dbReference>
<proteinExistence type="predicted"/>
<sequence>MMGDNLLQKHHHHYQDDWTNLQNLTERSHELSTDIREIQTKIKGVYNNSSLTPAQQNSAVRGLRKEMQKLVKEKKSIDTQLAKLLATPVDTDRAMISNYIDSLGRGYLL</sequence>
<evidence type="ECO:0000313" key="2">
    <source>
        <dbReference type="EMBL" id="GGA37437.1"/>
    </source>
</evidence>
<protein>
    <submittedName>
        <fullName evidence="2">Uncharacterized protein</fullName>
    </submittedName>
</protein>
<reference evidence="3" key="1">
    <citation type="journal article" date="2019" name="Int. J. Syst. Evol. Microbiol.">
        <title>The Global Catalogue of Microorganisms (GCM) 10K type strain sequencing project: providing services to taxonomists for standard genome sequencing and annotation.</title>
        <authorList>
            <consortium name="The Broad Institute Genomics Platform"/>
            <consortium name="The Broad Institute Genome Sequencing Center for Infectious Disease"/>
            <person name="Wu L."/>
            <person name="Ma J."/>
        </authorList>
    </citation>
    <scope>NUCLEOTIDE SEQUENCE [LARGE SCALE GENOMIC DNA]</scope>
    <source>
        <strain evidence="3">CGMCC 1.15439</strain>
    </source>
</reference>
<keyword evidence="3" id="KW-1185">Reference proteome</keyword>
<organism evidence="2 3">
    <name type="scientific">Dyella nitratireducens</name>
    <dbReference type="NCBI Taxonomy" id="1849580"/>
    <lineage>
        <taxon>Bacteria</taxon>
        <taxon>Pseudomonadati</taxon>
        <taxon>Pseudomonadota</taxon>
        <taxon>Gammaproteobacteria</taxon>
        <taxon>Lysobacterales</taxon>
        <taxon>Rhodanobacteraceae</taxon>
        <taxon>Dyella</taxon>
    </lineage>
</organism>
<evidence type="ECO:0000313" key="3">
    <source>
        <dbReference type="Proteomes" id="UP000620046"/>
    </source>
</evidence>
<evidence type="ECO:0000256" key="1">
    <source>
        <dbReference type="SAM" id="Coils"/>
    </source>
</evidence>
<feature type="coiled-coil region" evidence="1">
    <location>
        <begin position="21"/>
        <end position="80"/>
    </location>
</feature>
<dbReference type="EMBL" id="BMJA01000002">
    <property type="protein sequence ID" value="GGA37437.1"/>
    <property type="molecule type" value="Genomic_DNA"/>
</dbReference>
<name>A0ABQ1G615_9GAMM</name>
<keyword evidence="1" id="KW-0175">Coiled coil</keyword>
<comment type="caution">
    <text evidence="2">The sequence shown here is derived from an EMBL/GenBank/DDBJ whole genome shotgun (WGS) entry which is preliminary data.</text>
</comment>
<gene>
    <name evidence="2" type="ORF">GCM10010981_28230</name>
</gene>
<accession>A0ABQ1G615</accession>